<feature type="compositionally biased region" description="Basic and acidic residues" evidence="1">
    <location>
        <begin position="353"/>
        <end position="366"/>
    </location>
</feature>
<name>A0A6A4VDL1_AMPAM</name>
<comment type="caution">
    <text evidence="3">The sequence shown here is derived from an EMBL/GenBank/DDBJ whole genome shotgun (WGS) entry which is preliminary data.</text>
</comment>
<feature type="chain" id="PRO_5025686823" evidence="2">
    <location>
        <begin position="17"/>
        <end position="366"/>
    </location>
</feature>
<reference evidence="3 4" key="1">
    <citation type="submission" date="2019-07" db="EMBL/GenBank/DDBJ databases">
        <title>Draft genome assembly of a fouling barnacle, Amphibalanus amphitrite (Darwin, 1854): The first reference genome for Thecostraca.</title>
        <authorList>
            <person name="Kim W."/>
        </authorList>
    </citation>
    <scope>NUCLEOTIDE SEQUENCE [LARGE SCALE GENOMIC DNA]</scope>
    <source>
        <strain evidence="3">SNU_AA5</strain>
        <tissue evidence="3">Soma without cirri and trophi</tissue>
    </source>
</reference>
<evidence type="ECO:0000313" key="3">
    <source>
        <dbReference type="EMBL" id="KAF0287681.1"/>
    </source>
</evidence>
<organism evidence="3 4">
    <name type="scientific">Amphibalanus amphitrite</name>
    <name type="common">Striped barnacle</name>
    <name type="synonym">Balanus amphitrite</name>
    <dbReference type="NCBI Taxonomy" id="1232801"/>
    <lineage>
        <taxon>Eukaryota</taxon>
        <taxon>Metazoa</taxon>
        <taxon>Ecdysozoa</taxon>
        <taxon>Arthropoda</taxon>
        <taxon>Crustacea</taxon>
        <taxon>Multicrustacea</taxon>
        <taxon>Cirripedia</taxon>
        <taxon>Thoracica</taxon>
        <taxon>Thoracicalcarea</taxon>
        <taxon>Balanomorpha</taxon>
        <taxon>Balanoidea</taxon>
        <taxon>Balanidae</taxon>
        <taxon>Amphibalaninae</taxon>
        <taxon>Amphibalanus</taxon>
    </lineage>
</organism>
<feature type="region of interest" description="Disordered" evidence="1">
    <location>
        <begin position="346"/>
        <end position="366"/>
    </location>
</feature>
<proteinExistence type="predicted"/>
<feature type="region of interest" description="Disordered" evidence="1">
    <location>
        <begin position="15"/>
        <end position="46"/>
    </location>
</feature>
<feature type="region of interest" description="Disordered" evidence="1">
    <location>
        <begin position="90"/>
        <end position="114"/>
    </location>
</feature>
<protein>
    <submittedName>
        <fullName evidence="3">Uncharacterized protein</fullName>
    </submittedName>
</protein>
<keyword evidence="4" id="KW-1185">Reference proteome</keyword>
<dbReference type="EMBL" id="VIIS01002173">
    <property type="protein sequence ID" value="KAF0287681.1"/>
    <property type="molecule type" value="Genomic_DNA"/>
</dbReference>
<keyword evidence="2" id="KW-0732">Signal</keyword>
<feature type="region of interest" description="Disordered" evidence="1">
    <location>
        <begin position="251"/>
        <end position="305"/>
    </location>
</feature>
<sequence>MRIPLLLLLAAAGSSSSPRTGKKLLPNRFSEPIFPPNSTEEQDRPTTKFSEPVFVESLVDNLVENLVEEGEAPALEPASDDILDSELLDPVEPAGGTPVDLSQLRPAGQSSGGRPLNIDLSSLLTLLGLGSGTGQGARPGGSAPMTRFLLLLFASSALARPEGRTFPSFGPGANAYRPSAAFGAREPAAAPSDSAASAAAAEVAGEGVNALGQVSELAASAPIESGYEPGGEEGVGADVGLAAESGLAAEAGVANSPSEGQEDGQFAQGLGQGAHPGFGSGQGFQGGFGSGQGPHSGFGAGLDPSEGALGVVAGAQLGTSGPYQQYNQYQPYQAYNPYNGFLRSADSDIEAETADKTEENAAKKET</sequence>
<evidence type="ECO:0000256" key="2">
    <source>
        <dbReference type="SAM" id="SignalP"/>
    </source>
</evidence>
<dbReference type="Proteomes" id="UP000440578">
    <property type="component" value="Unassembled WGS sequence"/>
</dbReference>
<evidence type="ECO:0000256" key="1">
    <source>
        <dbReference type="SAM" id="MobiDB-lite"/>
    </source>
</evidence>
<accession>A0A6A4VDL1</accession>
<gene>
    <name evidence="3" type="ORF">FJT64_013916</name>
</gene>
<feature type="compositionally biased region" description="Gly residues" evidence="1">
    <location>
        <begin position="270"/>
        <end position="300"/>
    </location>
</feature>
<evidence type="ECO:0000313" key="4">
    <source>
        <dbReference type="Proteomes" id="UP000440578"/>
    </source>
</evidence>
<dbReference type="AlphaFoldDB" id="A0A6A4VDL1"/>
<feature type="signal peptide" evidence="2">
    <location>
        <begin position="1"/>
        <end position="16"/>
    </location>
</feature>